<evidence type="ECO:0000313" key="2">
    <source>
        <dbReference type="EMBL" id="MBU8544741.1"/>
    </source>
</evidence>
<reference evidence="2 3" key="1">
    <citation type="submission" date="2021-01" db="EMBL/GenBank/DDBJ databases">
        <title>Roseomonas sp. nov, a bacterium isolated from an oil production mixture in Yumen Oilfield.</title>
        <authorList>
            <person name="Wu D."/>
        </authorList>
    </citation>
    <scope>NUCLEOTIDE SEQUENCE [LARGE SCALE GENOMIC DNA]</scope>
    <source>
        <strain evidence="2 3">ROY-5-3</strain>
    </source>
</reference>
<name>A0ABS6H7R4_9PROT</name>
<dbReference type="Pfam" id="PF10003">
    <property type="entry name" value="DUF2244"/>
    <property type="match status" value="1"/>
</dbReference>
<dbReference type="InterPro" id="IPR019253">
    <property type="entry name" value="DUF2244_TM"/>
</dbReference>
<evidence type="ECO:0000256" key="1">
    <source>
        <dbReference type="SAM" id="Phobius"/>
    </source>
</evidence>
<organism evidence="2 3">
    <name type="scientific">Falsiroseomonas oleicola</name>
    <dbReference type="NCBI Taxonomy" id="2801474"/>
    <lineage>
        <taxon>Bacteria</taxon>
        <taxon>Pseudomonadati</taxon>
        <taxon>Pseudomonadota</taxon>
        <taxon>Alphaproteobacteria</taxon>
        <taxon>Acetobacterales</taxon>
        <taxon>Roseomonadaceae</taxon>
        <taxon>Falsiroseomonas</taxon>
    </lineage>
</organism>
<evidence type="ECO:0000313" key="3">
    <source>
        <dbReference type="Proteomes" id="UP000689967"/>
    </source>
</evidence>
<feature type="transmembrane region" description="Helical" evidence="1">
    <location>
        <begin position="51"/>
        <end position="68"/>
    </location>
</feature>
<keyword evidence="1" id="KW-1133">Transmembrane helix</keyword>
<keyword evidence="3" id="KW-1185">Reference proteome</keyword>
<proteinExistence type="predicted"/>
<dbReference type="RefSeq" id="WP_216876194.1">
    <property type="nucleotide sequence ID" value="NZ_JAERQM010000003.1"/>
</dbReference>
<keyword evidence="1" id="KW-0472">Membrane</keyword>
<dbReference type="Proteomes" id="UP000689967">
    <property type="component" value="Unassembled WGS sequence"/>
</dbReference>
<gene>
    <name evidence="2" type="ORF">JJQ90_13555</name>
</gene>
<sequence>MSATAEPILFEAVSTPSQSLSARGMRLLCLFSAAGAAVPGGLFLVLGAWPVLGFLGVEVALVLGLVALHRRWAARSWETVQLTGQHLRVVTANGRGGMREAVLQPYWTRVMLEEQPGGTARLALVQRHRRVELGGFLSDAEKRDLGEALAAALLRYRSPDFDNPQLH</sequence>
<accession>A0ABS6H7R4</accession>
<keyword evidence="1" id="KW-0812">Transmembrane</keyword>
<comment type="caution">
    <text evidence="2">The sequence shown here is derived from an EMBL/GenBank/DDBJ whole genome shotgun (WGS) entry which is preliminary data.</text>
</comment>
<dbReference type="EMBL" id="JAERQM010000003">
    <property type="protein sequence ID" value="MBU8544741.1"/>
    <property type="molecule type" value="Genomic_DNA"/>
</dbReference>
<protein>
    <submittedName>
        <fullName evidence="2">DUF2244 domain-containing protein</fullName>
    </submittedName>
</protein>